<dbReference type="SUPFAM" id="SSF48264">
    <property type="entry name" value="Cytochrome P450"/>
    <property type="match status" value="1"/>
</dbReference>
<dbReference type="GO" id="GO:0005506">
    <property type="term" value="F:iron ion binding"/>
    <property type="evidence" value="ECO:0007669"/>
    <property type="project" value="InterPro"/>
</dbReference>
<dbReference type="InParanoid" id="A0A2H3CF20"/>
<evidence type="ECO:0000256" key="5">
    <source>
        <dbReference type="ARBA" id="ARBA00023002"/>
    </source>
</evidence>
<evidence type="ECO:0000256" key="3">
    <source>
        <dbReference type="ARBA" id="ARBA00022617"/>
    </source>
</evidence>
<evidence type="ECO:0000256" key="6">
    <source>
        <dbReference type="ARBA" id="ARBA00023004"/>
    </source>
</evidence>
<gene>
    <name evidence="8" type="ORF">ARMGADRAFT_894936</name>
</gene>
<accession>A0A2H3CF20</accession>
<dbReference type="PANTHER" id="PTHR46300">
    <property type="entry name" value="P450, PUTATIVE (EUROFUNG)-RELATED-RELATED"/>
    <property type="match status" value="1"/>
</dbReference>
<dbReference type="GO" id="GO:0020037">
    <property type="term" value="F:heme binding"/>
    <property type="evidence" value="ECO:0007669"/>
    <property type="project" value="InterPro"/>
</dbReference>
<evidence type="ECO:0000256" key="2">
    <source>
        <dbReference type="ARBA" id="ARBA00010617"/>
    </source>
</evidence>
<reference evidence="9" key="1">
    <citation type="journal article" date="2017" name="Nat. Ecol. Evol.">
        <title>Genome expansion and lineage-specific genetic innovations in the forest pathogenic fungi Armillaria.</title>
        <authorList>
            <person name="Sipos G."/>
            <person name="Prasanna A.N."/>
            <person name="Walter M.C."/>
            <person name="O'Connor E."/>
            <person name="Balint B."/>
            <person name="Krizsan K."/>
            <person name="Kiss B."/>
            <person name="Hess J."/>
            <person name="Varga T."/>
            <person name="Slot J."/>
            <person name="Riley R."/>
            <person name="Boka B."/>
            <person name="Rigling D."/>
            <person name="Barry K."/>
            <person name="Lee J."/>
            <person name="Mihaltcheva S."/>
            <person name="LaButti K."/>
            <person name="Lipzen A."/>
            <person name="Waldron R."/>
            <person name="Moloney N.M."/>
            <person name="Sperisen C."/>
            <person name="Kredics L."/>
            <person name="Vagvoelgyi C."/>
            <person name="Patrignani A."/>
            <person name="Fitzpatrick D."/>
            <person name="Nagy I."/>
            <person name="Doyle S."/>
            <person name="Anderson J.B."/>
            <person name="Grigoriev I.V."/>
            <person name="Gueldener U."/>
            <person name="Muensterkoetter M."/>
            <person name="Nagy L.G."/>
        </authorList>
    </citation>
    <scope>NUCLEOTIDE SEQUENCE [LARGE SCALE GENOMIC DNA]</scope>
    <source>
        <strain evidence="9">Ar21-2</strain>
    </source>
</reference>
<dbReference type="GO" id="GO:0004497">
    <property type="term" value="F:monooxygenase activity"/>
    <property type="evidence" value="ECO:0007669"/>
    <property type="project" value="UniProtKB-KW"/>
</dbReference>
<dbReference type="OrthoDB" id="1055148at2759"/>
<keyword evidence="3" id="KW-0349">Heme</keyword>
<dbReference type="EMBL" id="KZ293725">
    <property type="protein sequence ID" value="PBK81689.1"/>
    <property type="molecule type" value="Genomic_DNA"/>
</dbReference>
<dbReference type="STRING" id="47427.A0A2H3CF20"/>
<dbReference type="InterPro" id="IPR050364">
    <property type="entry name" value="Cytochrome_P450_fung"/>
</dbReference>
<evidence type="ECO:0000256" key="1">
    <source>
        <dbReference type="ARBA" id="ARBA00001971"/>
    </source>
</evidence>
<dbReference type="Gene3D" id="1.10.630.10">
    <property type="entry name" value="Cytochrome P450"/>
    <property type="match status" value="1"/>
</dbReference>
<evidence type="ECO:0000313" key="9">
    <source>
        <dbReference type="Proteomes" id="UP000217790"/>
    </source>
</evidence>
<comment type="cofactor">
    <cofactor evidence="1">
        <name>heme</name>
        <dbReference type="ChEBI" id="CHEBI:30413"/>
    </cofactor>
</comment>
<comment type="similarity">
    <text evidence="2">Belongs to the cytochrome P450 family.</text>
</comment>
<feature type="non-terminal residue" evidence="8">
    <location>
        <position position="69"/>
    </location>
</feature>
<keyword evidence="5" id="KW-0560">Oxidoreductase</keyword>
<dbReference type="Proteomes" id="UP000217790">
    <property type="component" value="Unassembled WGS sequence"/>
</dbReference>
<evidence type="ECO:0000256" key="7">
    <source>
        <dbReference type="ARBA" id="ARBA00023033"/>
    </source>
</evidence>
<evidence type="ECO:0000313" key="8">
    <source>
        <dbReference type="EMBL" id="PBK81689.1"/>
    </source>
</evidence>
<keyword evidence="9" id="KW-1185">Reference proteome</keyword>
<organism evidence="8 9">
    <name type="scientific">Armillaria gallica</name>
    <name type="common">Bulbous honey fungus</name>
    <name type="synonym">Armillaria bulbosa</name>
    <dbReference type="NCBI Taxonomy" id="47427"/>
    <lineage>
        <taxon>Eukaryota</taxon>
        <taxon>Fungi</taxon>
        <taxon>Dikarya</taxon>
        <taxon>Basidiomycota</taxon>
        <taxon>Agaricomycotina</taxon>
        <taxon>Agaricomycetes</taxon>
        <taxon>Agaricomycetidae</taxon>
        <taxon>Agaricales</taxon>
        <taxon>Marasmiineae</taxon>
        <taxon>Physalacriaceae</taxon>
        <taxon>Armillaria</taxon>
    </lineage>
</organism>
<dbReference type="AlphaFoldDB" id="A0A2H3CF20"/>
<proteinExistence type="inferred from homology"/>
<keyword evidence="4" id="KW-0479">Metal-binding</keyword>
<dbReference type="GO" id="GO:0016705">
    <property type="term" value="F:oxidoreductase activity, acting on paired donors, with incorporation or reduction of molecular oxygen"/>
    <property type="evidence" value="ECO:0007669"/>
    <property type="project" value="InterPro"/>
</dbReference>
<feature type="non-terminal residue" evidence="8">
    <location>
        <position position="1"/>
    </location>
</feature>
<keyword evidence="6" id="KW-0408">Iron</keyword>
<evidence type="ECO:0000256" key="4">
    <source>
        <dbReference type="ARBA" id="ARBA00022723"/>
    </source>
</evidence>
<name>A0A2H3CF20_ARMGA</name>
<sequence>PGPPPKLLSGSTHQIPGTVPWAAFAEWSRQYGSAIIHYRVFCRHFIVLNSIKAVVALLEHRSNIYSDRP</sequence>
<dbReference type="PANTHER" id="PTHR46300:SF5">
    <property type="entry name" value="CYTOCHROME P450"/>
    <property type="match status" value="1"/>
</dbReference>
<dbReference type="InterPro" id="IPR036396">
    <property type="entry name" value="Cyt_P450_sf"/>
</dbReference>
<dbReference type="OMA" id="EWRTSYV"/>
<keyword evidence="7" id="KW-0503">Monooxygenase</keyword>
<protein>
    <submittedName>
        <fullName evidence="8">Uncharacterized protein</fullName>
    </submittedName>
</protein>